<proteinExistence type="predicted"/>
<evidence type="ECO:0000313" key="2">
    <source>
        <dbReference type="Proteomes" id="UP000777438"/>
    </source>
</evidence>
<gene>
    <name evidence="1" type="ORF">B0T10DRAFT_587431</name>
</gene>
<accession>A0A9P8WC93</accession>
<dbReference type="SUPFAM" id="SSF144232">
    <property type="entry name" value="HIT/MYND zinc finger-like"/>
    <property type="match status" value="1"/>
</dbReference>
<comment type="caution">
    <text evidence="1">The sequence shown here is derived from an EMBL/GenBank/DDBJ whole genome shotgun (WGS) entry which is preliminary data.</text>
</comment>
<dbReference type="OrthoDB" id="432970at2759"/>
<dbReference type="Proteomes" id="UP000777438">
    <property type="component" value="Unassembled WGS sequence"/>
</dbReference>
<dbReference type="AlphaFoldDB" id="A0A9P8WC93"/>
<evidence type="ECO:0000313" key="1">
    <source>
        <dbReference type="EMBL" id="KAH6895881.1"/>
    </source>
</evidence>
<keyword evidence="2" id="KW-1185">Reference proteome</keyword>
<dbReference type="EMBL" id="JAGPYM010000004">
    <property type="protein sequence ID" value="KAH6895881.1"/>
    <property type="molecule type" value="Genomic_DNA"/>
</dbReference>
<sequence>MTPIPALKSRPADTSGPWCSLASCHQVLDVDNVTHQCPECTSAYCSRGCRRSDAPKHKRVCKQLCAGVTLSNEPQKQKERFIMCIPKSSYWSPPRGLERPMPTPFSRLGTRKWLHDRPRIDVYRLLIDAFRLRLDDKFVVERRADPESVYGGHQTGIPAFRRFIDLASSRDNLMPRWWNDHKRVECEKMAMQTDEPKWHRLCASLNEKLVLEHYNDETFATQLRMFAEIVCGRPVGEASLEALRKDMSFHEALEHSFIAG</sequence>
<evidence type="ECO:0008006" key="3">
    <source>
        <dbReference type="Google" id="ProtNLM"/>
    </source>
</evidence>
<protein>
    <recommendedName>
        <fullName evidence="3">MYND-type domain-containing protein</fullName>
    </recommendedName>
</protein>
<organism evidence="1 2">
    <name type="scientific">Thelonectria olida</name>
    <dbReference type="NCBI Taxonomy" id="1576542"/>
    <lineage>
        <taxon>Eukaryota</taxon>
        <taxon>Fungi</taxon>
        <taxon>Dikarya</taxon>
        <taxon>Ascomycota</taxon>
        <taxon>Pezizomycotina</taxon>
        <taxon>Sordariomycetes</taxon>
        <taxon>Hypocreomycetidae</taxon>
        <taxon>Hypocreales</taxon>
        <taxon>Nectriaceae</taxon>
        <taxon>Thelonectria</taxon>
    </lineage>
</organism>
<name>A0A9P8WC93_9HYPO</name>
<reference evidence="1 2" key="1">
    <citation type="journal article" date="2021" name="Nat. Commun.">
        <title>Genetic determinants of endophytism in the Arabidopsis root mycobiome.</title>
        <authorList>
            <person name="Mesny F."/>
            <person name="Miyauchi S."/>
            <person name="Thiergart T."/>
            <person name="Pickel B."/>
            <person name="Atanasova L."/>
            <person name="Karlsson M."/>
            <person name="Huettel B."/>
            <person name="Barry K.W."/>
            <person name="Haridas S."/>
            <person name="Chen C."/>
            <person name="Bauer D."/>
            <person name="Andreopoulos W."/>
            <person name="Pangilinan J."/>
            <person name="LaButti K."/>
            <person name="Riley R."/>
            <person name="Lipzen A."/>
            <person name="Clum A."/>
            <person name="Drula E."/>
            <person name="Henrissat B."/>
            <person name="Kohler A."/>
            <person name="Grigoriev I.V."/>
            <person name="Martin F.M."/>
            <person name="Hacquard S."/>
        </authorList>
    </citation>
    <scope>NUCLEOTIDE SEQUENCE [LARGE SCALE GENOMIC DNA]</scope>
    <source>
        <strain evidence="1 2">MPI-CAGE-CH-0241</strain>
    </source>
</reference>